<name>A0A8J1IP44_XENTR</name>
<accession>A0A8J1IP44</accession>
<dbReference type="GeneID" id="108645253"/>
<dbReference type="KEGG" id="xtr:108645253"/>
<protein>
    <submittedName>
        <fullName evidence="2">Uncharacterized protein LOC108645253 isoform X1</fullName>
    </submittedName>
</protein>
<dbReference type="OrthoDB" id="26203at2759"/>
<evidence type="ECO:0000313" key="1">
    <source>
        <dbReference type="Proteomes" id="UP000008143"/>
    </source>
</evidence>
<evidence type="ECO:0000313" key="2">
    <source>
        <dbReference type="RefSeq" id="XP_031746515.1"/>
    </source>
</evidence>
<organism evidence="1 2">
    <name type="scientific">Xenopus tropicalis</name>
    <name type="common">Western clawed frog</name>
    <name type="synonym">Silurana tropicalis</name>
    <dbReference type="NCBI Taxonomy" id="8364"/>
    <lineage>
        <taxon>Eukaryota</taxon>
        <taxon>Metazoa</taxon>
        <taxon>Chordata</taxon>
        <taxon>Craniata</taxon>
        <taxon>Vertebrata</taxon>
        <taxon>Euteleostomi</taxon>
        <taxon>Amphibia</taxon>
        <taxon>Batrachia</taxon>
        <taxon>Anura</taxon>
        <taxon>Pipoidea</taxon>
        <taxon>Pipidae</taxon>
        <taxon>Xenopodinae</taxon>
        <taxon>Xenopus</taxon>
        <taxon>Silurana</taxon>
    </lineage>
</organism>
<keyword evidence="1" id="KW-1185">Reference proteome</keyword>
<proteinExistence type="predicted"/>
<dbReference type="Xenbase" id="XB-GENE-29090411">
    <property type="gene designation" value="LOC108645253"/>
</dbReference>
<dbReference type="AGR" id="Xenbase:XB-GENE-29090411"/>
<dbReference type="AlphaFoldDB" id="A0A8J1IP44"/>
<dbReference type="Proteomes" id="UP000008143">
    <property type="component" value="Chromosome 8"/>
</dbReference>
<evidence type="ECO:0000313" key="3">
    <source>
        <dbReference type="Xenbase" id="XB-GENE-29090411"/>
    </source>
</evidence>
<reference evidence="2" key="1">
    <citation type="submission" date="2025-08" db="UniProtKB">
        <authorList>
            <consortium name="RefSeq"/>
        </authorList>
    </citation>
    <scope>IDENTIFICATION</scope>
    <source>
        <strain evidence="2">Nigerian</strain>
        <tissue evidence="2">Liver and blood</tissue>
    </source>
</reference>
<gene>
    <name evidence="2 3" type="primary">LOC108645253</name>
</gene>
<dbReference type="RefSeq" id="XP_031746515.1">
    <property type="nucleotide sequence ID" value="XM_031890655.1"/>
</dbReference>
<sequence length="175" mass="20167">MISRVGWSQICSTALIWPLWSSLLCWTAWREMRLNTIEAKKLALRLRSVTDQMYQYIHEGFRLTATQDAQFTECLILREWKIKTLPGDSSPDTTVTLFGAKLSGITLLMWCCQSQSLCHPSQKAAVVPHWPLHHPPHLLQVLHFNWKNNTVIVKIVLLLFERIGQGFNLASEKLQ</sequence>